<dbReference type="PANTHER" id="PTHR43737:SF1">
    <property type="entry name" value="DUF1501 DOMAIN-CONTAINING PROTEIN"/>
    <property type="match status" value="1"/>
</dbReference>
<accession>A0ABU1BIT6</accession>
<gene>
    <name evidence="1" type="ORF">RC083_21670</name>
</gene>
<organism evidence="1 2">
    <name type="scientific">Pseudoalteromonas haloplanktis</name>
    <name type="common">Alteromonas haloplanktis</name>
    <dbReference type="NCBI Taxonomy" id="228"/>
    <lineage>
        <taxon>Bacteria</taxon>
        <taxon>Pseudomonadati</taxon>
        <taxon>Pseudomonadota</taxon>
        <taxon>Gammaproteobacteria</taxon>
        <taxon>Alteromonadales</taxon>
        <taxon>Pseudoalteromonadaceae</taxon>
        <taxon>Pseudoalteromonas</taxon>
    </lineage>
</organism>
<protein>
    <submittedName>
        <fullName evidence="1">DUF1501 domain-containing protein</fullName>
    </submittedName>
</protein>
<dbReference type="PANTHER" id="PTHR43737">
    <property type="entry name" value="BLL7424 PROTEIN"/>
    <property type="match status" value="1"/>
</dbReference>
<keyword evidence="2" id="KW-1185">Reference proteome</keyword>
<reference evidence="1 2" key="1">
    <citation type="submission" date="2023-08" db="EMBL/GenBank/DDBJ databases">
        <title>Pseudoalteromonas haloplanktis LL1 genome.</title>
        <authorList>
            <person name="Wu S."/>
        </authorList>
    </citation>
    <scope>NUCLEOTIDE SEQUENCE [LARGE SCALE GENOMIC DNA]</scope>
    <source>
        <strain evidence="1 2">LL1</strain>
    </source>
</reference>
<dbReference type="RefSeq" id="WP_309039871.1">
    <property type="nucleotide sequence ID" value="NZ_JAVIFY010000035.1"/>
</dbReference>
<comment type="caution">
    <text evidence="1">The sequence shown here is derived from an EMBL/GenBank/DDBJ whole genome shotgun (WGS) entry which is preliminary data.</text>
</comment>
<evidence type="ECO:0000313" key="2">
    <source>
        <dbReference type="Proteomes" id="UP001226574"/>
    </source>
</evidence>
<sequence>MMERRDFIKALGASLVVFQTPLLAMSLESNQPTSEQPAKLVWVVLRGAMDSLGTVVPAFDANLLKQRPKLASGIKEQLLPLDNGYGFHPALANLHQWYKDKQLLPVIAVSSGYKERSHFDGQDYLESGLANIDHDSGWLARAISQRNVNAIALARSTPISLRNTPQANTWYPSRLKDADSDVYQSLSSMYADDKLLLDRLNQGLALQGLTQQKSNKSTGKFVDLSKACAKLMIDPKSNVDCAMLELGGWDTHSNQNNRLARQLEELDNGLHALKQGLGTQWQNTVIIVATEFGRTVKENGTLGTDHGTASAMFIAGGKVKGGQIAGQWPGLADEQLFEKRDLMPTSNTFSWIAKTLNEHWKLTPQQLAHVFPSVPIASASVIHT</sequence>
<dbReference type="EMBL" id="JAVIFY010000035">
    <property type="protein sequence ID" value="MDQ9094172.1"/>
    <property type="molecule type" value="Genomic_DNA"/>
</dbReference>
<dbReference type="Proteomes" id="UP001226574">
    <property type="component" value="Unassembled WGS sequence"/>
</dbReference>
<dbReference type="Pfam" id="PF07394">
    <property type="entry name" value="DUF1501"/>
    <property type="match status" value="1"/>
</dbReference>
<proteinExistence type="predicted"/>
<name>A0ABU1BIT6_PSEHA</name>
<dbReference type="InterPro" id="IPR010869">
    <property type="entry name" value="DUF1501"/>
</dbReference>
<evidence type="ECO:0000313" key="1">
    <source>
        <dbReference type="EMBL" id="MDQ9094172.1"/>
    </source>
</evidence>